<gene>
    <name evidence="3" type="ORF">FRACA_620015</name>
</gene>
<feature type="domain" description="Helicase XPB/Ssl2 N-terminal" evidence="2">
    <location>
        <begin position="562"/>
        <end position="683"/>
    </location>
</feature>
<dbReference type="Pfam" id="PF13625">
    <property type="entry name" value="Helicase_C_3"/>
    <property type="match status" value="1"/>
</dbReference>
<dbReference type="InterPro" id="IPR032830">
    <property type="entry name" value="XPB/Ssl2_N"/>
</dbReference>
<dbReference type="Proteomes" id="UP000234331">
    <property type="component" value="Unassembled WGS sequence"/>
</dbReference>
<evidence type="ECO:0000313" key="3">
    <source>
        <dbReference type="EMBL" id="SNQ51166.1"/>
    </source>
</evidence>
<name>A0A2I2KZS3_9ACTN</name>
<feature type="region of interest" description="Disordered" evidence="1">
    <location>
        <begin position="111"/>
        <end position="147"/>
    </location>
</feature>
<evidence type="ECO:0000256" key="1">
    <source>
        <dbReference type="SAM" id="MobiDB-lite"/>
    </source>
</evidence>
<organism evidence="3 4">
    <name type="scientific">Frankia canadensis</name>
    <dbReference type="NCBI Taxonomy" id="1836972"/>
    <lineage>
        <taxon>Bacteria</taxon>
        <taxon>Bacillati</taxon>
        <taxon>Actinomycetota</taxon>
        <taxon>Actinomycetes</taxon>
        <taxon>Frankiales</taxon>
        <taxon>Frankiaceae</taxon>
        <taxon>Frankia</taxon>
    </lineage>
</organism>
<feature type="region of interest" description="Disordered" evidence="1">
    <location>
        <begin position="705"/>
        <end position="775"/>
    </location>
</feature>
<dbReference type="RefSeq" id="WP_101834897.1">
    <property type="nucleotide sequence ID" value="NZ_FZMO01000528.1"/>
</dbReference>
<feature type="compositionally biased region" description="Low complexity" evidence="1">
    <location>
        <begin position="114"/>
        <end position="135"/>
    </location>
</feature>
<proteinExistence type="predicted"/>
<keyword evidence="4" id="KW-1185">Reference proteome</keyword>
<accession>A0A2I2KZS3</accession>
<evidence type="ECO:0000313" key="4">
    <source>
        <dbReference type="Proteomes" id="UP000234331"/>
    </source>
</evidence>
<evidence type="ECO:0000259" key="2">
    <source>
        <dbReference type="Pfam" id="PF13625"/>
    </source>
</evidence>
<dbReference type="OrthoDB" id="3415124at2"/>
<sequence length="880" mass="92906">MPTSSFAVYLAGLEPESLAAIFRARPDVLLTPSPRGFEQVAQRLCDARSLTFALVRINRDALRVGTAAAMLSGPPTPARLATLLNAAPDRVDAVISDLCARGLAWLSPLDGPGPDSMRSDSPSLSPSGAGPSPRGAGPGGGSDPGAMILELPEALREHWLEPVEGRRTAAQIGRNALAEDVRNAVTALGGDTAGLRKPELIAALTERLSDPRRVASIIARLPAGARTMLDDLRAFTLGAMFHGALWIDTAQQTAPRERRALIDAGLLIPVNGRPELPREVAVAAWIAEEELGLSGPPDIPRPTVDPAGLRSAAQAAAQEAVRAVTTLVDEASAAPIAGLKRGGIGGRERVRLAKRLAMPADELFLWIDLAAAAGLLAPARRGDTISYGPGPRLDGWREEAPAQQWAALALGWFTLQHVSSRRALDEEREVPPPLPVNSAAGMIRRALLRAAAGGRSVRRSGENVEWYFPLHDYEEEECEDLVAASIQEAERLGVVAVDVLSGLGERLLAQADAMAELADIPRLLDAHDADDDGGAVPAALLEAMVRLGDQCAELLPATRTSLILQSDLTAVVSGSPTPSMARVLRAAAESESRGAAGTWRFTPTSVRAALDLGWSADELLTELRALTDRALPQALEYLIGDVARRHGHVRVRGMRSAILGDPPTVTELLHTRVLKNLHLAQLAPTVLSSPEESATVLRELRRAGFSPMPEDATGTIILPSGANPLGPPSAAFASEDDDQPSASTGRRSSRLSGGGSSARAGSGSPSRTSPAKLRRVTPEELVALLQADEHAGIPAILSPLAVTLGKMATALNDNELTLLAEAVESHGDVVIAYTDKRGSRSLRRIRINALFGRWLDAHCYLRNAGREFAIANITAVSPAG</sequence>
<reference evidence="3 4" key="1">
    <citation type="submission" date="2017-06" db="EMBL/GenBank/DDBJ databases">
        <authorList>
            <person name="Kim H.J."/>
            <person name="Triplett B.A."/>
        </authorList>
    </citation>
    <scope>NUCLEOTIDE SEQUENCE [LARGE SCALE GENOMIC DNA]</scope>
    <source>
        <strain evidence="3">FRACA_ARgP5</strain>
    </source>
</reference>
<dbReference type="AlphaFoldDB" id="A0A2I2KZS3"/>
<protein>
    <recommendedName>
        <fullName evidence="2">Helicase XPB/Ssl2 N-terminal domain-containing protein</fullName>
    </recommendedName>
</protein>
<feature type="compositionally biased region" description="Low complexity" evidence="1">
    <location>
        <begin position="757"/>
        <end position="771"/>
    </location>
</feature>
<dbReference type="EMBL" id="FZMO01000528">
    <property type="protein sequence ID" value="SNQ51166.1"/>
    <property type="molecule type" value="Genomic_DNA"/>
</dbReference>